<protein>
    <recommendedName>
        <fullName evidence="4">C2H2-type domain-containing protein</fullName>
    </recommendedName>
</protein>
<dbReference type="EMBL" id="JARQWQ010000006">
    <property type="protein sequence ID" value="KAK2571462.1"/>
    <property type="molecule type" value="Genomic_DNA"/>
</dbReference>
<reference evidence="2" key="2">
    <citation type="journal article" date="2023" name="Science">
        <title>Genomic signatures of disease resistance in endangered staghorn corals.</title>
        <authorList>
            <person name="Vollmer S.V."/>
            <person name="Selwyn J.D."/>
            <person name="Despard B.A."/>
            <person name="Roesel C.L."/>
        </authorList>
    </citation>
    <scope>NUCLEOTIDE SEQUENCE</scope>
    <source>
        <strain evidence="2">K2</strain>
    </source>
</reference>
<evidence type="ECO:0000313" key="2">
    <source>
        <dbReference type="EMBL" id="KAK2571462.1"/>
    </source>
</evidence>
<reference evidence="2" key="1">
    <citation type="journal article" date="2023" name="G3 (Bethesda)">
        <title>Whole genome assembly and annotation of the endangered Caribbean coral Acropora cervicornis.</title>
        <authorList>
            <person name="Selwyn J.D."/>
            <person name="Vollmer S.V."/>
        </authorList>
    </citation>
    <scope>NUCLEOTIDE SEQUENCE</scope>
    <source>
        <strain evidence="2">K2</strain>
    </source>
</reference>
<dbReference type="AlphaFoldDB" id="A0AAD9R1M1"/>
<dbReference type="Proteomes" id="UP001249851">
    <property type="component" value="Unassembled WGS sequence"/>
</dbReference>
<feature type="region of interest" description="Disordered" evidence="1">
    <location>
        <begin position="140"/>
        <end position="168"/>
    </location>
</feature>
<evidence type="ECO:0000313" key="3">
    <source>
        <dbReference type="Proteomes" id="UP001249851"/>
    </source>
</evidence>
<keyword evidence="3" id="KW-1185">Reference proteome</keyword>
<accession>A0AAD9R1M1</accession>
<dbReference type="Gene3D" id="3.60.10.10">
    <property type="entry name" value="Endonuclease/exonuclease/phosphatase"/>
    <property type="match status" value="1"/>
</dbReference>
<feature type="compositionally biased region" description="Polar residues" evidence="1">
    <location>
        <begin position="159"/>
        <end position="168"/>
    </location>
</feature>
<sequence length="198" mass="22234">MQDSDSADRPQRRSALVARELTRLNIDIAAVSEVRFAEQGSLTEQGAGYTLYWSGKAKDDRRLSGVGFMIRNSIISRLDSLPVGHSDRLMSLRLPLLEDQYATIISRQLTQAGIDRSEWEALAEDREEWRGTIKTAADNFEEGRKTAAAEKRQRRKDSASQPVTDMTFTCPSCSRACRSRIGLHSHQRACRRASTSSQ</sequence>
<name>A0AAD9R1M1_ACRCE</name>
<feature type="compositionally biased region" description="Basic and acidic residues" evidence="1">
    <location>
        <begin position="141"/>
        <end position="151"/>
    </location>
</feature>
<evidence type="ECO:0008006" key="4">
    <source>
        <dbReference type="Google" id="ProtNLM"/>
    </source>
</evidence>
<organism evidence="2 3">
    <name type="scientific">Acropora cervicornis</name>
    <name type="common">Staghorn coral</name>
    <dbReference type="NCBI Taxonomy" id="6130"/>
    <lineage>
        <taxon>Eukaryota</taxon>
        <taxon>Metazoa</taxon>
        <taxon>Cnidaria</taxon>
        <taxon>Anthozoa</taxon>
        <taxon>Hexacorallia</taxon>
        <taxon>Scleractinia</taxon>
        <taxon>Astrocoeniina</taxon>
        <taxon>Acroporidae</taxon>
        <taxon>Acropora</taxon>
    </lineage>
</organism>
<gene>
    <name evidence="2" type="ORF">P5673_004059</name>
</gene>
<dbReference type="InterPro" id="IPR036691">
    <property type="entry name" value="Endo/exonu/phosph_ase_sf"/>
</dbReference>
<evidence type="ECO:0000256" key="1">
    <source>
        <dbReference type="SAM" id="MobiDB-lite"/>
    </source>
</evidence>
<proteinExistence type="predicted"/>
<comment type="caution">
    <text evidence="2">The sequence shown here is derived from an EMBL/GenBank/DDBJ whole genome shotgun (WGS) entry which is preliminary data.</text>
</comment>